<gene>
    <name evidence="6" type="ORF">EGW08_009238</name>
</gene>
<dbReference type="Gene3D" id="2.30.29.30">
    <property type="entry name" value="Pleckstrin-homology domain (PH domain)/Phosphotyrosine-binding domain (PTB)"/>
    <property type="match status" value="3"/>
</dbReference>
<keyword evidence="3" id="KW-0862">Zinc</keyword>
<dbReference type="GO" id="GO:0035556">
    <property type="term" value="P:intracellular signal transduction"/>
    <property type="evidence" value="ECO:0007669"/>
    <property type="project" value="InterPro"/>
</dbReference>
<keyword evidence="7" id="KW-1185">Reference proteome</keyword>
<evidence type="ECO:0000256" key="2">
    <source>
        <dbReference type="ARBA" id="ARBA00022771"/>
    </source>
</evidence>
<dbReference type="GO" id="GO:0008270">
    <property type="term" value="F:zinc ion binding"/>
    <property type="evidence" value="ECO:0007669"/>
    <property type="project" value="UniProtKB-KW"/>
</dbReference>
<protein>
    <recommendedName>
        <fullName evidence="5">PH domain-containing protein</fullName>
    </recommendedName>
</protein>
<evidence type="ECO:0000256" key="1">
    <source>
        <dbReference type="ARBA" id="ARBA00022723"/>
    </source>
</evidence>
<dbReference type="InterPro" id="IPR001849">
    <property type="entry name" value="PH_domain"/>
</dbReference>
<feature type="domain" description="PH" evidence="5">
    <location>
        <begin position="1"/>
        <end position="92"/>
    </location>
</feature>
<proteinExistence type="predicted"/>
<evidence type="ECO:0000259" key="5">
    <source>
        <dbReference type="PROSITE" id="PS50003"/>
    </source>
</evidence>
<dbReference type="InterPro" id="IPR001562">
    <property type="entry name" value="Znf_Btk_motif"/>
</dbReference>
<dbReference type="PROSITE" id="PS51113">
    <property type="entry name" value="ZF_BTK"/>
    <property type="match status" value="1"/>
</dbReference>
<reference evidence="6 7" key="1">
    <citation type="submission" date="2019-01" db="EMBL/GenBank/DDBJ databases">
        <title>A draft genome assembly of the solar-powered sea slug Elysia chlorotica.</title>
        <authorList>
            <person name="Cai H."/>
            <person name="Li Q."/>
            <person name="Fang X."/>
            <person name="Li J."/>
            <person name="Curtis N.E."/>
            <person name="Altenburger A."/>
            <person name="Shibata T."/>
            <person name="Feng M."/>
            <person name="Maeda T."/>
            <person name="Schwartz J.A."/>
            <person name="Shigenobu S."/>
            <person name="Lundholm N."/>
            <person name="Nishiyama T."/>
            <person name="Yang H."/>
            <person name="Hasebe M."/>
            <person name="Li S."/>
            <person name="Pierce S.K."/>
            <person name="Wang J."/>
        </authorList>
    </citation>
    <scope>NUCLEOTIDE SEQUENCE [LARGE SCALE GENOMIC DNA]</scope>
    <source>
        <strain evidence="6">EC2010</strain>
        <tissue evidence="6">Whole organism of an adult</tissue>
    </source>
</reference>
<evidence type="ECO:0000256" key="4">
    <source>
        <dbReference type="PROSITE-ProRule" id="PRU00432"/>
    </source>
</evidence>
<dbReference type="STRING" id="188477.A0A3S1BGC5"/>
<dbReference type="Pfam" id="PF00779">
    <property type="entry name" value="BTK"/>
    <property type="match status" value="1"/>
</dbReference>
<evidence type="ECO:0000313" key="6">
    <source>
        <dbReference type="EMBL" id="RUS83001.1"/>
    </source>
</evidence>
<evidence type="ECO:0000256" key="3">
    <source>
        <dbReference type="ARBA" id="ARBA00022833"/>
    </source>
</evidence>
<organism evidence="6 7">
    <name type="scientific">Elysia chlorotica</name>
    <name type="common">Eastern emerald elysia</name>
    <name type="synonym">Sea slug</name>
    <dbReference type="NCBI Taxonomy" id="188477"/>
    <lineage>
        <taxon>Eukaryota</taxon>
        <taxon>Metazoa</taxon>
        <taxon>Spiralia</taxon>
        <taxon>Lophotrochozoa</taxon>
        <taxon>Mollusca</taxon>
        <taxon>Gastropoda</taxon>
        <taxon>Heterobranchia</taxon>
        <taxon>Euthyneura</taxon>
        <taxon>Panpulmonata</taxon>
        <taxon>Sacoglossa</taxon>
        <taxon>Placobranchoidea</taxon>
        <taxon>Plakobranchidae</taxon>
        <taxon>Elysia</taxon>
    </lineage>
</organism>
<keyword evidence="1" id="KW-0479">Metal-binding</keyword>
<dbReference type="EMBL" id="RQTK01000262">
    <property type="protein sequence ID" value="RUS83001.1"/>
    <property type="molecule type" value="Genomic_DNA"/>
</dbReference>
<sequence length="233" mass="26432">MSTASLSSAHAVRLSTQLVDTMLKRAQGRSAFFTSINYKERTFVLDANSLRYYDGDLRVVYFDEFELLRLYVVANSPERQQAWIKAIKREAVKHGAEFLPSYHPGLYIKSNGRWDCCDDINKLSEGCRRIVALPEMKLCGADLNVSNTASMRAKSPVPVKVAMMLKKSQNKSTFFSSNKYQERVFTLDSYALAFYSGYLEDDGKLKGSIPFVEMLVVEPVKDGMLDDKINVFQ</sequence>
<name>A0A3S1BGC5_ELYCH</name>
<keyword evidence="2 4" id="KW-0863">Zinc-finger</keyword>
<feature type="non-terminal residue" evidence="6">
    <location>
        <position position="233"/>
    </location>
</feature>
<dbReference type="AlphaFoldDB" id="A0A3S1BGC5"/>
<evidence type="ECO:0000313" key="7">
    <source>
        <dbReference type="Proteomes" id="UP000271974"/>
    </source>
</evidence>
<accession>A0A3S1BGC5</accession>
<dbReference type="OrthoDB" id="6146288at2759"/>
<dbReference type="Proteomes" id="UP000271974">
    <property type="component" value="Unassembled WGS sequence"/>
</dbReference>
<dbReference type="InterPro" id="IPR011993">
    <property type="entry name" value="PH-like_dom_sf"/>
</dbReference>
<comment type="caution">
    <text evidence="6">The sequence shown here is derived from an EMBL/GenBank/DDBJ whole genome shotgun (WGS) entry which is preliminary data.</text>
</comment>
<dbReference type="SUPFAM" id="SSF50729">
    <property type="entry name" value="PH domain-like"/>
    <property type="match status" value="2"/>
</dbReference>
<dbReference type="PROSITE" id="PS50003">
    <property type="entry name" value="PH_DOMAIN"/>
    <property type="match status" value="1"/>
</dbReference>